<protein>
    <submittedName>
        <fullName evidence="1">Uncharacterized protein</fullName>
    </submittedName>
</protein>
<accession>A0A0A9GLB0</accession>
<evidence type="ECO:0000313" key="1">
    <source>
        <dbReference type="EMBL" id="JAE25272.1"/>
    </source>
</evidence>
<proteinExistence type="predicted"/>
<organism evidence="1">
    <name type="scientific">Arundo donax</name>
    <name type="common">Giant reed</name>
    <name type="synonym">Donax arundinaceus</name>
    <dbReference type="NCBI Taxonomy" id="35708"/>
    <lineage>
        <taxon>Eukaryota</taxon>
        <taxon>Viridiplantae</taxon>
        <taxon>Streptophyta</taxon>
        <taxon>Embryophyta</taxon>
        <taxon>Tracheophyta</taxon>
        <taxon>Spermatophyta</taxon>
        <taxon>Magnoliopsida</taxon>
        <taxon>Liliopsida</taxon>
        <taxon>Poales</taxon>
        <taxon>Poaceae</taxon>
        <taxon>PACMAD clade</taxon>
        <taxon>Arundinoideae</taxon>
        <taxon>Arundineae</taxon>
        <taxon>Arundo</taxon>
    </lineage>
</organism>
<dbReference type="EMBL" id="GBRH01172624">
    <property type="protein sequence ID" value="JAE25272.1"/>
    <property type="molecule type" value="Transcribed_RNA"/>
</dbReference>
<reference evidence="1" key="2">
    <citation type="journal article" date="2015" name="Data Brief">
        <title>Shoot transcriptome of the giant reed, Arundo donax.</title>
        <authorList>
            <person name="Barrero R.A."/>
            <person name="Guerrero F.D."/>
            <person name="Moolhuijzen P."/>
            <person name="Goolsby J.A."/>
            <person name="Tidwell J."/>
            <person name="Bellgard S.E."/>
            <person name="Bellgard M.I."/>
        </authorList>
    </citation>
    <scope>NUCLEOTIDE SEQUENCE</scope>
    <source>
        <tissue evidence="1">Shoot tissue taken approximately 20 cm above the soil surface</tissue>
    </source>
</reference>
<dbReference type="AlphaFoldDB" id="A0A0A9GLB0"/>
<sequence>MCPVSKRIKKHSVTKVLLRFPIYKISDITLVIKFWL</sequence>
<reference evidence="1" key="1">
    <citation type="submission" date="2014-09" db="EMBL/GenBank/DDBJ databases">
        <authorList>
            <person name="Magalhaes I.L.F."/>
            <person name="Oliveira U."/>
            <person name="Santos F.R."/>
            <person name="Vidigal T.H.D.A."/>
            <person name="Brescovit A.D."/>
            <person name="Santos A.J."/>
        </authorList>
    </citation>
    <scope>NUCLEOTIDE SEQUENCE</scope>
    <source>
        <tissue evidence="1">Shoot tissue taken approximately 20 cm above the soil surface</tissue>
    </source>
</reference>
<name>A0A0A9GLB0_ARUDO</name>